<protein>
    <submittedName>
        <fullName evidence="1">Uncharacterized protein</fullName>
    </submittedName>
</protein>
<gene>
    <name evidence="1" type="ORF">F3Y22_tig00111132pilonHSYRG00015</name>
</gene>
<keyword evidence="2" id="KW-1185">Reference proteome</keyword>
<comment type="caution">
    <text evidence="1">The sequence shown here is derived from an EMBL/GenBank/DDBJ whole genome shotgun (WGS) entry which is preliminary data.</text>
</comment>
<proteinExistence type="predicted"/>
<dbReference type="Proteomes" id="UP000436088">
    <property type="component" value="Unassembled WGS sequence"/>
</dbReference>
<dbReference type="EMBL" id="VEPZ02001241">
    <property type="protein sequence ID" value="KAE8684327.1"/>
    <property type="molecule type" value="Genomic_DNA"/>
</dbReference>
<evidence type="ECO:0000313" key="1">
    <source>
        <dbReference type="EMBL" id="KAE8684327.1"/>
    </source>
</evidence>
<sequence length="117" mass="13098">MTLRTGLLITELETWLAENLDKSKHSEEYIARFAATLWKLWTYRCVRTFDQNGVVSDEIAMWRSIVVATKLNIDGVSQGNPGLAGTGGMLVANGFWDFQRLSGSARMADELQAVRMV</sequence>
<organism evidence="1 2">
    <name type="scientific">Hibiscus syriacus</name>
    <name type="common">Rose of Sharon</name>
    <dbReference type="NCBI Taxonomy" id="106335"/>
    <lineage>
        <taxon>Eukaryota</taxon>
        <taxon>Viridiplantae</taxon>
        <taxon>Streptophyta</taxon>
        <taxon>Embryophyta</taxon>
        <taxon>Tracheophyta</taxon>
        <taxon>Spermatophyta</taxon>
        <taxon>Magnoliopsida</taxon>
        <taxon>eudicotyledons</taxon>
        <taxon>Gunneridae</taxon>
        <taxon>Pentapetalae</taxon>
        <taxon>rosids</taxon>
        <taxon>malvids</taxon>
        <taxon>Malvales</taxon>
        <taxon>Malvaceae</taxon>
        <taxon>Malvoideae</taxon>
        <taxon>Hibiscus</taxon>
    </lineage>
</organism>
<reference evidence="1" key="1">
    <citation type="submission" date="2019-09" db="EMBL/GenBank/DDBJ databases">
        <title>Draft genome information of white flower Hibiscus syriacus.</title>
        <authorList>
            <person name="Kim Y.-M."/>
        </authorList>
    </citation>
    <scope>NUCLEOTIDE SEQUENCE [LARGE SCALE GENOMIC DNA]</scope>
    <source>
        <strain evidence="1">YM2019G1</strain>
    </source>
</reference>
<dbReference type="AlphaFoldDB" id="A0A6A2YYD5"/>
<name>A0A6A2YYD5_HIBSY</name>
<evidence type="ECO:0000313" key="2">
    <source>
        <dbReference type="Proteomes" id="UP000436088"/>
    </source>
</evidence>
<accession>A0A6A2YYD5</accession>